<dbReference type="PANTHER" id="PTHR12461">
    <property type="entry name" value="HYPOXIA-INDUCIBLE FACTOR 1 ALPHA INHIBITOR-RELATED"/>
    <property type="match status" value="1"/>
</dbReference>
<keyword evidence="3" id="KW-0808">Transferase</keyword>
<name>W7TAA7_9STRA</name>
<reference evidence="3 4" key="1">
    <citation type="journal article" date="2014" name="Mol. Plant">
        <title>Chromosome Scale Genome Assembly and Transcriptome Profiling of Nannochloropsis gaditana in Nitrogen Depletion.</title>
        <authorList>
            <person name="Corteggiani Carpinelli E."/>
            <person name="Telatin A."/>
            <person name="Vitulo N."/>
            <person name="Forcato C."/>
            <person name="D'Angelo M."/>
            <person name="Schiavon R."/>
            <person name="Vezzi A."/>
            <person name="Giacometti G.M."/>
            <person name="Morosinotto T."/>
            <person name="Valle G."/>
        </authorList>
    </citation>
    <scope>NUCLEOTIDE SEQUENCE [LARGE SCALE GENOMIC DNA]</scope>
    <source>
        <strain evidence="3 4">B-31</strain>
    </source>
</reference>
<accession>W7TAA7</accession>
<dbReference type="AlphaFoldDB" id="W7TAA7"/>
<dbReference type="EMBL" id="AZIL01001690">
    <property type="protein sequence ID" value="EWM23307.1"/>
    <property type="molecule type" value="Genomic_DNA"/>
</dbReference>
<evidence type="ECO:0000256" key="1">
    <source>
        <dbReference type="SAM" id="MobiDB-lite"/>
    </source>
</evidence>
<dbReference type="InterPro" id="IPR003347">
    <property type="entry name" value="JmjC_dom"/>
</dbReference>
<dbReference type="GO" id="GO:0032259">
    <property type="term" value="P:methylation"/>
    <property type="evidence" value="ECO:0007669"/>
    <property type="project" value="UniProtKB-KW"/>
</dbReference>
<dbReference type="InterPro" id="IPR041667">
    <property type="entry name" value="Cupin_8"/>
</dbReference>
<dbReference type="SMART" id="SM00558">
    <property type="entry name" value="JmjC"/>
    <property type="match status" value="1"/>
</dbReference>
<dbReference type="OrthoDB" id="47172at2759"/>
<feature type="domain" description="JmjC" evidence="2">
    <location>
        <begin position="318"/>
        <end position="480"/>
    </location>
</feature>
<sequence length="480" mass="53244">MECLADFPAWRIALEEPHELCQDLRQEGSLLCGSLCAGCTNSIQAGDWTTVEALGRELEEVAWEGLHSSPAWRDVTVTTRRVYAYSQFILAAVQAVKFQQEEDTDTNTSTQKRSSVVSTRLKECIRRIDMALLMGPPSIKGVANGLIEWAEQRLRPCKPEAAQFLSSRPRELRVKRPRPVEGLVGDIPRLACPSLDAFLEKHMVPQVPVILTQCMEHWPALRRWRDMDYLKEVAGERVVPVEVGSGTYMAGEGEGLEEEGAWGQELMPLGDFIDRYMTGAESGPESREGDASSAGPGGQTWADGGEVEAGRRETGCRAYLAQHELFEQIPALQKDVWVPDYCALEVEGGEEALEEDGLVVTNAWFGPGGTVSPTHTDPYHNLLAQVVGSKAVRLFAPSESPCLYPCQGLLRNNSRVDPLRPDLARFPLFARANSQTCVLEEGEMLYIPPLWWHHIQALSPSFSVSFWWGRRREGADPAPG</sequence>
<dbReference type="PANTHER" id="PTHR12461:SF105">
    <property type="entry name" value="HYPOXIA-INDUCIBLE FACTOR 1-ALPHA INHIBITOR"/>
    <property type="match status" value="1"/>
</dbReference>
<evidence type="ECO:0000313" key="3">
    <source>
        <dbReference type="EMBL" id="EWM23307.1"/>
    </source>
</evidence>
<dbReference type="Proteomes" id="UP000019335">
    <property type="component" value="Chromosome 17"/>
</dbReference>
<protein>
    <submittedName>
        <fullName evidence="3">Lysine-specific demethylase 8</fullName>
    </submittedName>
</protein>
<dbReference type="Pfam" id="PF13621">
    <property type="entry name" value="Cupin_8"/>
    <property type="match status" value="1"/>
</dbReference>
<keyword evidence="4" id="KW-1185">Reference proteome</keyword>
<evidence type="ECO:0000313" key="4">
    <source>
        <dbReference type="Proteomes" id="UP000019335"/>
    </source>
</evidence>
<dbReference type="PROSITE" id="PS51184">
    <property type="entry name" value="JMJC"/>
    <property type="match status" value="1"/>
</dbReference>
<keyword evidence="3" id="KW-0489">Methyltransferase</keyword>
<gene>
    <name evidence="3" type="ORF">Naga_100053g33</name>
</gene>
<dbReference type="GO" id="GO:0008168">
    <property type="term" value="F:methyltransferase activity"/>
    <property type="evidence" value="ECO:0007669"/>
    <property type="project" value="UniProtKB-KW"/>
</dbReference>
<dbReference type="SUPFAM" id="SSF51197">
    <property type="entry name" value="Clavaminate synthase-like"/>
    <property type="match status" value="1"/>
</dbReference>
<proteinExistence type="predicted"/>
<dbReference type="Gene3D" id="2.60.120.650">
    <property type="entry name" value="Cupin"/>
    <property type="match status" value="1"/>
</dbReference>
<organism evidence="3 4">
    <name type="scientific">Nannochloropsis gaditana</name>
    <dbReference type="NCBI Taxonomy" id="72520"/>
    <lineage>
        <taxon>Eukaryota</taxon>
        <taxon>Sar</taxon>
        <taxon>Stramenopiles</taxon>
        <taxon>Ochrophyta</taxon>
        <taxon>Eustigmatophyceae</taxon>
        <taxon>Eustigmatales</taxon>
        <taxon>Monodopsidaceae</taxon>
        <taxon>Nannochloropsis</taxon>
    </lineage>
</organism>
<comment type="caution">
    <text evidence="3">The sequence shown here is derived from an EMBL/GenBank/DDBJ whole genome shotgun (WGS) entry which is preliminary data.</text>
</comment>
<evidence type="ECO:0000259" key="2">
    <source>
        <dbReference type="PROSITE" id="PS51184"/>
    </source>
</evidence>
<feature type="region of interest" description="Disordered" evidence="1">
    <location>
        <begin position="277"/>
        <end position="305"/>
    </location>
</feature>